<keyword evidence="1" id="KW-1133">Transmembrane helix</keyword>
<dbReference type="EMBL" id="AZFV01000012">
    <property type="protein sequence ID" value="KRM17164.1"/>
    <property type="molecule type" value="Genomic_DNA"/>
</dbReference>
<keyword evidence="1" id="KW-0812">Transmembrane</keyword>
<name>A0A0R1WRX7_9LACO</name>
<dbReference type="STRING" id="1423774.FD31_GL000409"/>
<gene>
    <name evidence="2" type="ORF">FD31_GL000409</name>
</gene>
<keyword evidence="1" id="KW-0472">Membrane</keyword>
<proteinExistence type="predicted"/>
<dbReference type="AlphaFoldDB" id="A0A0R1WRX7"/>
<comment type="caution">
    <text evidence="2">The sequence shown here is derived from an EMBL/GenBank/DDBJ whole genome shotgun (WGS) entry which is preliminary data.</text>
</comment>
<sequence>MKITPPLMVTIVITIDNQIVIIAITYIQSIMMFILRIKATDRPFENYPPTD</sequence>
<organism evidence="2 3">
    <name type="scientific">Companilactobacillus nantensis DSM 16982</name>
    <dbReference type="NCBI Taxonomy" id="1423774"/>
    <lineage>
        <taxon>Bacteria</taxon>
        <taxon>Bacillati</taxon>
        <taxon>Bacillota</taxon>
        <taxon>Bacilli</taxon>
        <taxon>Lactobacillales</taxon>
        <taxon>Lactobacillaceae</taxon>
        <taxon>Companilactobacillus</taxon>
    </lineage>
</organism>
<evidence type="ECO:0000256" key="1">
    <source>
        <dbReference type="SAM" id="Phobius"/>
    </source>
</evidence>
<feature type="transmembrane region" description="Helical" evidence="1">
    <location>
        <begin position="6"/>
        <end position="27"/>
    </location>
</feature>
<accession>A0A0R1WRX7</accession>
<evidence type="ECO:0000313" key="2">
    <source>
        <dbReference type="EMBL" id="KRM17164.1"/>
    </source>
</evidence>
<evidence type="ECO:0000313" key="3">
    <source>
        <dbReference type="Proteomes" id="UP000051302"/>
    </source>
</evidence>
<protein>
    <submittedName>
        <fullName evidence="2">Uncharacterized protein</fullName>
    </submittedName>
</protein>
<dbReference type="Proteomes" id="UP000051302">
    <property type="component" value="Unassembled WGS sequence"/>
</dbReference>
<keyword evidence="3" id="KW-1185">Reference proteome</keyword>
<reference evidence="2 3" key="1">
    <citation type="journal article" date="2015" name="Genome Announc.">
        <title>Expanding the biotechnology potential of lactobacilli through comparative genomics of 213 strains and associated genera.</title>
        <authorList>
            <person name="Sun Z."/>
            <person name="Harris H.M."/>
            <person name="McCann A."/>
            <person name="Guo C."/>
            <person name="Argimon S."/>
            <person name="Zhang W."/>
            <person name="Yang X."/>
            <person name="Jeffery I.B."/>
            <person name="Cooney J.C."/>
            <person name="Kagawa T.F."/>
            <person name="Liu W."/>
            <person name="Song Y."/>
            <person name="Salvetti E."/>
            <person name="Wrobel A."/>
            <person name="Rasinkangas P."/>
            <person name="Parkhill J."/>
            <person name="Rea M.C."/>
            <person name="O'Sullivan O."/>
            <person name="Ritari J."/>
            <person name="Douillard F.P."/>
            <person name="Paul Ross R."/>
            <person name="Yang R."/>
            <person name="Briner A.E."/>
            <person name="Felis G.E."/>
            <person name="de Vos W.M."/>
            <person name="Barrangou R."/>
            <person name="Klaenhammer T.R."/>
            <person name="Caufield P.W."/>
            <person name="Cui Y."/>
            <person name="Zhang H."/>
            <person name="O'Toole P.W."/>
        </authorList>
    </citation>
    <scope>NUCLEOTIDE SEQUENCE [LARGE SCALE GENOMIC DNA]</scope>
    <source>
        <strain evidence="2 3">DSM 16982</strain>
    </source>
</reference>